<reference evidence="7 8" key="1">
    <citation type="journal article" date="2013" name="Front. Plant Sci.">
        <title>The Reference Genome of the Halophytic Plant Eutrema salsugineum.</title>
        <authorList>
            <person name="Yang R."/>
            <person name="Jarvis D.E."/>
            <person name="Chen H."/>
            <person name="Beilstein M.A."/>
            <person name="Grimwood J."/>
            <person name="Jenkins J."/>
            <person name="Shu S."/>
            <person name="Prochnik S."/>
            <person name="Xin M."/>
            <person name="Ma C."/>
            <person name="Schmutz J."/>
            <person name="Wing R.A."/>
            <person name="Mitchell-Olds T."/>
            <person name="Schumaker K.S."/>
            <person name="Wang X."/>
        </authorList>
    </citation>
    <scope>NUCLEOTIDE SEQUENCE [LARGE SCALE GENOMIC DNA]</scope>
</reference>
<evidence type="ECO:0000256" key="1">
    <source>
        <dbReference type="ARBA" id="ARBA00004613"/>
    </source>
</evidence>
<accession>V4LM49</accession>
<feature type="chain" id="PRO_5004721822" description="EGF-like domain-containing protein" evidence="6">
    <location>
        <begin position="26"/>
        <end position="76"/>
    </location>
</feature>
<dbReference type="EMBL" id="KI517464">
    <property type="protein sequence ID" value="ESQ43497.1"/>
    <property type="molecule type" value="Genomic_DNA"/>
</dbReference>
<comment type="subcellular location">
    <subcellularLocation>
        <location evidence="1">Secreted</location>
    </subcellularLocation>
</comment>
<evidence type="ECO:0000313" key="8">
    <source>
        <dbReference type="Proteomes" id="UP000030689"/>
    </source>
</evidence>
<dbReference type="Gramene" id="ESQ43497">
    <property type="protein sequence ID" value="ESQ43497"/>
    <property type="gene ID" value="EUTSA_v10015979mg"/>
</dbReference>
<evidence type="ECO:0000256" key="6">
    <source>
        <dbReference type="SAM" id="SignalP"/>
    </source>
</evidence>
<evidence type="ECO:0000313" key="7">
    <source>
        <dbReference type="EMBL" id="ESQ43497.1"/>
    </source>
</evidence>
<dbReference type="InterPro" id="IPR010682">
    <property type="entry name" value="SCRL"/>
</dbReference>
<evidence type="ECO:0008006" key="9">
    <source>
        <dbReference type="Google" id="ProtNLM"/>
    </source>
</evidence>
<keyword evidence="8" id="KW-1185">Reference proteome</keyword>
<proteinExistence type="inferred from homology"/>
<name>V4LM49_EUTSA</name>
<evidence type="ECO:0000256" key="3">
    <source>
        <dbReference type="ARBA" id="ARBA00022525"/>
    </source>
</evidence>
<dbReference type="GO" id="GO:0005576">
    <property type="term" value="C:extracellular region"/>
    <property type="evidence" value="ECO:0007669"/>
    <property type="project" value="UniProtKB-SubCell"/>
</dbReference>
<dbReference type="KEGG" id="eus:EUTSA_v10015979mg"/>
<dbReference type="Pfam" id="PF06876">
    <property type="entry name" value="SCRL"/>
    <property type="match status" value="1"/>
</dbReference>
<dbReference type="Proteomes" id="UP000030689">
    <property type="component" value="Unassembled WGS sequence"/>
</dbReference>
<dbReference type="GO" id="GO:0007165">
    <property type="term" value="P:signal transduction"/>
    <property type="evidence" value="ECO:0007669"/>
    <property type="project" value="InterPro"/>
</dbReference>
<keyword evidence="5" id="KW-1015">Disulfide bond</keyword>
<sequence>MRSATLFVVSCVIMFFVMHHATVVAEDKPPVLVYIVRGTRCGLDGNKQCLAEIKDSFYTRCNCLNSLDGHQCTCSH</sequence>
<protein>
    <recommendedName>
        <fullName evidence="9">EGF-like domain-containing protein</fullName>
    </recommendedName>
</protein>
<dbReference type="AlphaFoldDB" id="V4LM49"/>
<evidence type="ECO:0000256" key="4">
    <source>
        <dbReference type="ARBA" id="ARBA00022729"/>
    </source>
</evidence>
<gene>
    <name evidence="7" type="ORF">EUTSA_v10015979mg</name>
</gene>
<keyword evidence="4 6" id="KW-0732">Signal</keyword>
<evidence type="ECO:0000256" key="5">
    <source>
        <dbReference type="ARBA" id="ARBA00023157"/>
    </source>
</evidence>
<dbReference type="OMA" id="QQCKDET"/>
<evidence type="ECO:0000256" key="2">
    <source>
        <dbReference type="ARBA" id="ARBA00006722"/>
    </source>
</evidence>
<organism evidence="7 8">
    <name type="scientific">Eutrema salsugineum</name>
    <name type="common">Saltwater cress</name>
    <name type="synonym">Sisymbrium salsugineum</name>
    <dbReference type="NCBI Taxonomy" id="72664"/>
    <lineage>
        <taxon>Eukaryota</taxon>
        <taxon>Viridiplantae</taxon>
        <taxon>Streptophyta</taxon>
        <taxon>Embryophyta</taxon>
        <taxon>Tracheophyta</taxon>
        <taxon>Spermatophyta</taxon>
        <taxon>Magnoliopsida</taxon>
        <taxon>eudicotyledons</taxon>
        <taxon>Gunneridae</taxon>
        <taxon>Pentapetalae</taxon>
        <taxon>rosids</taxon>
        <taxon>malvids</taxon>
        <taxon>Brassicales</taxon>
        <taxon>Brassicaceae</taxon>
        <taxon>Eutremeae</taxon>
        <taxon>Eutrema</taxon>
    </lineage>
</organism>
<comment type="similarity">
    <text evidence="2">Belongs to the DEFL family.</text>
</comment>
<keyword evidence="3" id="KW-0964">Secreted</keyword>
<feature type="signal peptide" evidence="6">
    <location>
        <begin position="1"/>
        <end position="25"/>
    </location>
</feature>